<organism evidence="3 4">
    <name type="scientific">Sporothrix schenckii 1099-18</name>
    <dbReference type="NCBI Taxonomy" id="1397361"/>
    <lineage>
        <taxon>Eukaryota</taxon>
        <taxon>Fungi</taxon>
        <taxon>Dikarya</taxon>
        <taxon>Ascomycota</taxon>
        <taxon>Pezizomycotina</taxon>
        <taxon>Sordariomycetes</taxon>
        <taxon>Sordariomycetidae</taxon>
        <taxon>Ophiostomatales</taxon>
        <taxon>Ophiostomataceae</taxon>
        <taxon>Sporothrix</taxon>
    </lineage>
</organism>
<protein>
    <recommendedName>
        <fullName evidence="2">EthD domain-containing protein</fullName>
    </recommendedName>
</protein>
<dbReference type="KEGG" id="ssck:SPSK_06659"/>
<evidence type="ECO:0000313" key="4">
    <source>
        <dbReference type="Proteomes" id="UP000033710"/>
    </source>
</evidence>
<evidence type="ECO:0000256" key="1">
    <source>
        <dbReference type="ARBA" id="ARBA00005986"/>
    </source>
</evidence>
<dbReference type="InterPro" id="IPR011008">
    <property type="entry name" value="Dimeric_a/b-barrel"/>
</dbReference>
<dbReference type="VEuPathDB" id="FungiDB:SPSK_06659"/>
<dbReference type="GeneID" id="27668637"/>
<dbReference type="GO" id="GO:0016491">
    <property type="term" value="F:oxidoreductase activity"/>
    <property type="evidence" value="ECO:0007669"/>
    <property type="project" value="InterPro"/>
</dbReference>
<comment type="similarity">
    <text evidence="1">Belongs to the tpcK family.</text>
</comment>
<dbReference type="Gene3D" id="3.30.70.100">
    <property type="match status" value="1"/>
</dbReference>
<dbReference type="OrthoDB" id="3454835at2759"/>
<dbReference type="AlphaFoldDB" id="A0A0F2MJB4"/>
<comment type="caution">
    <text evidence="3">The sequence shown here is derived from an EMBL/GenBank/DDBJ whole genome shotgun (WGS) entry which is preliminary data.</text>
</comment>
<evidence type="ECO:0000259" key="2">
    <source>
        <dbReference type="Pfam" id="PF07110"/>
    </source>
</evidence>
<sequence>MSDPSKGHVRIDHKFAHDYLSYDAGVTLQPCVKASCYFRRKPGVSFDHFTKHWASVHADLTVAAPPFAQYNVLRYVQHHTSPAAKDRLAKIGQQVLDFDGCSTLWFRNWDDYEKFFTAPNFSELVADGDLFMDTSSVTVYAGHDMIAFGKGHPGIDTSDGITQPNIAEG</sequence>
<name>A0A0F2MJB4_SPOSC</name>
<dbReference type="Proteomes" id="UP000033710">
    <property type="component" value="Unassembled WGS sequence"/>
</dbReference>
<evidence type="ECO:0000313" key="3">
    <source>
        <dbReference type="EMBL" id="KJR89712.1"/>
    </source>
</evidence>
<dbReference type="SUPFAM" id="SSF54909">
    <property type="entry name" value="Dimeric alpha+beta barrel"/>
    <property type="match status" value="1"/>
</dbReference>
<dbReference type="EMBL" id="AXCR01000001">
    <property type="protein sequence ID" value="KJR89712.1"/>
    <property type="molecule type" value="Genomic_DNA"/>
</dbReference>
<feature type="domain" description="EthD" evidence="2">
    <location>
        <begin position="41"/>
        <end position="135"/>
    </location>
</feature>
<accession>A0A0F2MJB4</accession>
<dbReference type="Pfam" id="PF07110">
    <property type="entry name" value="EthD"/>
    <property type="match status" value="1"/>
</dbReference>
<gene>
    <name evidence="3" type="ORF">SPSK_06659</name>
</gene>
<reference evidence="3 4" key="1">
    <citation type="journal article" date="2014" name="BMC Genomics">
        <title>Comparative genomics of the major fungal agents of human and animal Sporotrichosis: Sporothrix schenckii and Sporothrix brasiliensis.</title>
        <authorList>
            <person name="Teixeira M.M."/>
            <person name="de Almeida L.G."/>
            <person name="Kubitschek-Barreira P."/>
            <person name="Alves F.L."/>
            <person name="Kioshima E.S."/>
            <person name="Abadio A.K."/>
            <person name="Fernandes L."/>
            <person name="Derengowski L.S."/>
            <person name="Ferreira K.S."/>
            <person name="Souza R.C."/>
            <person name="Ruiz J.C."/>
            <person name="de Andrade N.C."/>
            <person name="Paes H.C."/>
            <person name="Nicola A.M."/>
            <person name="Albuquerque P."/>
            <person name="Gerber A.L."/>
            <person name="Martins V.P."/>
            <person name="Peconick L.D."/>
            <person name="Neto A.V."/>
            <person name="Chaucanez C.B."/>
            <person name="Silva P.A."/>
            <person name="Cunha O.L."/>
            <person name="de Oliveira F.F."/>
            <person name="dos Santos T.C."/>
            <person name="Barros A.L."/>
            <person name="Soares M.A."/>
            <person name="de Oliveira L.M."/>
            <person name="Marini M.M."/>
            <person name="Villalobos-Duno H."/>
            <person name="Cunha M.M."/>
            <person name="de Hoog S."/>
            <person name="da Silveira J.F."/>
            <person name="Henrissat B."/>
            <person name="Nino-Vega G.A."/>
            <person name="Cisalpino P.S."/>
            <person name="Mora-Montes H.M."/>
            <person name="Almeida S.R."/>
            <person name="Stajich J.E."/>
            <person name="Lopes-Bezerra L.M."/>
            <person name="Vasconcelos A.T."/>
            <person name="Felipe M.S."/>
        </authorList>
    </citation>
    <scope>NUCLEOTIDE SEQUENCE [LARGE SCALE GENOMIC DNA]</scope>
    <source>
        <strain evidence="3 4">1099-18</strain>
    </source>
</reference>
<proteinExistence type="inferred from homology"/>
<dbReference type="RefSeq" id="XP_016592388.1">
    <property type="nucleotide sequence ID" value="XM_016733360.1"/>
</dbReference>
<dbReference type="InterPro" id="IPR009799">
    <property type="entry name" value="EthD_dom"/>
</dbReference>
<reference evidence="3 4" key="2">
    <citation type="journal article" date="2015" name="Eukaryot. Cell">
        <title>Asexual propagation of a virulent clone complex in a human and feline outbreak of sporotrichosis.</title>
        <authorList>
            <person name="Teixeira Mde M."/>
            <person name="Rodrigues A.M."/>
            <person name="Tsui C.K."/>
            <person name="de Almeida L.G."/>
            <person name="Van Diepeningen A.D."/>
            <person name="van den Ende B.G."/>
            <person name="Fernandes G.F."/>
            <person name="Kano R."/>
            <person name="Hamelin R.C."/>
            <person name="Lopes-Bezerra L.M."/>
            <person name="Vasconcelos A.T."/>
            <person name="de Hoog S."/>
            <person name="de Camargo Z.P."/>
            <person name="Felipe M.S."/>
        </authorList>
    </citation>
    <scope>NUCLEOTIDE SEQUENCE [LARGE SCALE GENOMIC DNA]</scope>
    <source>
        <strain evidence="3 4">1099-18</strain>
    </source>
</reference>